<dbReference type="InterPro" id="IPR011991">
    <property type="entry name" value="ArsR-like_HTH"/>
</dbReference>
<dbReference type="InterPro" id="IPR036388">
    <property type="entry name" value="WH-like_DNA-bd_sf"/>
</dbReference>
<evidence type="ECO:0000313" key="2">
    <source>
        <dbReference type="EMBL" id="SPW28182.1"/>
    </source>
</evidence>
<feature type="domain" description="HTH arsR-type" evidence="1">
    <location>
        <begin position="13"/>
        <end position="108"/>
    </location>
</feature>
<protein>
    <submittedName>
        <fullName evidence="2">Biofilm growth-associated repressor</fullName>
    </submittedName>
</protein>
<evidence type="ECO:0000259" key="1">
    <source>
        <dbReference type="PROSITE" id="PS50987"/>
    </source>
</evidence>
<sequence length="236" mass="26224">MSTVGWDVMTKRYFSESAPDISIISKVLADQSRAAMCAALMNGNAWTVGELGRYVHLSRSTATEHVDKLVEAGIVHDVRQGRHRYVKLANSRTAEFIEALGALSPTPLPTPQSLHASRANSAVVQARTCYSHLAGVLGVRLCECFIDHDFITAHWQLTVQAAEFYRTWGVEHAERLSLKPCLDCTERQFHMGGALGVRICKQFFRHKWITRVKDSRAVKLTPSGKNMLTDLGVSLS</sequence>
<dbReference type="AlphaFoldDB" id="A0A8B4H733"/>
<dbReference type="GO" id="GO:0003700">
    <property type="term" value="F:DNA-binding transcription factor activity"/>
    <property type="evidence" value="ECO:0007669"/>
    <property type="project" value="InterPro"/>
</dbReference>
<dbReference type="GO" id="GO:0046686">
    <property type="term" value="P:response to cadmium ion"/>
    <property type="evidence" value="ECO:0007669"/>
    <property type="project" value="TreeGrafter"/>
</dbReference>
<dbReference type="PANTHER" id="PTHR39168">
    <property type="entry name" value="TRANSCRIPTIONAL REGULATOR-RELATED"/>
    <property type="match status" value="1"/>
</dbReference>
<dbReference type="GO" id="GO:0032791">
    <property type="term" value="F:lead ion binding"/>
    <property type="evidence" value="ECO:0007669"/>
    <property type="project" value="TreeGrafter"/>
</dbReference>
<dbReference type="GO" id="GO:0003677">
    <property type="term" value="F:DNA binding"/>
    <property type="evidence" value="ECO:0007669"/>
    <property type="project" value="TreeGrafter"/>
</dbReference>
<name>A0A8B4H733_9CORY</name>
<dbReference type="GO" id="GO:0010288">
    <property type="term" value="P:response to lead ion"/>
    <property type="evidence" value="ECO:0007669"/>
    <property type="project" value="TreeGrafter"/>
</dbReference>
<proteinExistence type="predicted"/>
<dbReference type="InterPro" id="IPR001845">
    <property type="entry name" value="HTH_ArsR_DNA-bd_dom"/>
</dbReference>
<dbReference type="InterPro" id="IPR036390">
    <property type="entry name" value="WH_DNA-bd_sf"/>
</dbReference>
<dbReference type="PANTHER" id="PTHR39168:SF1">
    <property type="entry name" value="TRANSCRIPTIONAL REGULATORY PROTEIN"/>
    <property type="match status" value="1"/>
</dbReference>
<organism evidence="2 3">
    <name type="scientific">Corynebacterium matruchotii</name>
    <dbReference type="NCBI Taxonomy" id="43768"/>
    <lineage>
        <taxon>Bacteria</taxon>
        <taxon>Bacillati</taxon>
        <taxon>Actinomycetota</taxon>
        <taxon>Actinomycetes</taxon>
        <taxon>Mycobacteriales</taxon>
        <taxon>Corynebacteriaceae</taxon>
        <taxon>Corynebacterium</taxon>
    </lineage>
</organism>
<dbReference type="Pfam" id="PF12840">
    <property type="entry name" value="HTH_20"/>
    <property type="match status" value="1"/>
</dbReference>
<dbReference type="InterPro" id="IPR052543">
    <property type="entry name" value="HTH_Metal-responsive_Reg"/>
</dbReference>
<evidence type="ECO:0000313" key="3">
    <source>
        <dbReference type="Proteomes" id="UP000249886"/>
    </source>
</evidence>
<dbReference type="SUPFAM" id="SSF46785">
    <property type="entry name" value="Winged helix' DNA-binding domain"/>
    <property type="match status" value="1"/>
</dbReference>
<gene>
    <name evidence="2" type="primary">bigR</name>
    <name evidence="2" type="ORF">NCTC10254_01209</name>
</gene>
<dbReference type="PROSITE" id="PS50987">
    <property type="entry name" value="HTH_ARSR_2"/>
    <property type="match status" value="1"/>
</dbReference>
<dbReference type="PRINTS" id="PR00778">
    <property type="entry name" value="HTHARSR"/>
</dbReference>
<dbReference type="EMBL" id="UARK01000005">
    <property type="protein sequence ID" value="SPW28182.1"/>
    <property type="molecule type" value="Genomic_DNA"/>
</dbReference>
<dbReference type="Gene3D" id="1.10.10.10">
    <property type="entry name" value="Winged helix-like DNA-binding domain superfamily/Winged helix DNA-binding domain"/>
    <property type="match status" value="1"/>
</dbReference>
<dbReference type="CDD" id="cd00090">
    <property type="entry name" value="HTH_ARSR"/>
    <property type="match status" value="1"/>
</dbReference>
<reference evidence="2 3" key="1">
    <citation type="submission" date="2018-06" db="EMBL/GenBank/DDBJ databases">
        <authorList>
            <consortium name="Pathogen Informatics"/>
            <person name="Doyle S."/>
        </authorList>
    </citation>
    <scope>NUCLEOTIDE SEQUENCE [LARGE SCALE GENOMIC DNA]</scope>
    <source>
        <strain evidence="2 3">NCTC10254</strain>
    </source>
</reference>
<dbReference type="GO" id="GO:0097063">
    <property type="term" value="F:cadmium ion sensor activity"/>
    <property type="evidence" value="ECO:0007669"/>
    <property type="project" value="TreeGrafter"/>
</dbReference>
<comment type="caution">
    <text evidence="2">The sequence shown here is derived from an EMBL/GenBank/DDBJ whole genome shotgun (WGS) entry which is preliminary data.</text>
</comment>
<dbReference type="SMART" id="SM00418">
    <property type="entry name" value="HTH_ARSR"/>
    <property type="match status" value="1"/>
</dbReference>
<accession>A0A8B4H733</accession>
<dbReference type="Proteomes" id="UP000249886">
    <property type="component" value="Unassembled WGS sequence"/>
</dbReference>